<dbReference type="OrthoDB" id="277199at2759"/>
<dbReference type="GO" id="GO:0003729">
    <property type="term" value="F:mRNA binding"/>
    <property type="evidence" value="ECO:0007669"/>
    <property type="project" value="TreeGrafter"/>
</dbReference>
<dbReference type="AlphaFoldDB" id="A0A2U1LQI7"/>
<dbReference type="STRING" id="35608.A0A2U1LQI7"/>
<dbReference type="PANTHER" id="PTHR12789:SF0">
    <property type="entry name" value="DENSITY-REGULATED PROTEIN"/>
    <property type="match status" value="1"/>
</dbReference>
<gene>
    <name evidence="3" type="ORF">CTI12_AA464500</name>
</gene>
<protein>
    <submittedName>
        <fullName evidence="3">Density-regulated protein DRP1</fullName>
    </submittedName>
</protein>
<evidence type="ECO:0000259" key="2">
    <source>
        <dbReference type="PROSITE" id="PS50296"/>
    </source>
</evidence>
<reference evidence="3 4" key="1">
    <citation type="journal article" date="2018" name="Mol. Plant">
        <title>The genome of Artemisia annua provides insight into the evolution of Asteraceae family and artemisinin biosynthesis.</title>
        <authorList>
            <person name="Shen Q."/>
            <person name="Zhang L."/>
            <person name="Liao Z."/>
            <person name="Wang S."/>
            <person name="Yan T."/>
            <person name="Shi P."/>
            <person name="Liu M."/>
            <person name="Fu X."/>
            <person name="Pan Q."/>
            <person name="Wang Y."/>
            <person name="Lv Z."/>
            <person name="Lu X."/>
            <person name="Zhang F."/>
            <person name="Jiang W."/>
            <person name="Ma Y."/>
            <person name="Chen M."/>
            <person name="Hao X."/>
            <person name="Li L."/>
            <person name="Tang Y."/>
            <person name="Lv G."/>
            <person name="Zhou Y."/>
            <person name="Sun X."/>
            <person name="Brodelius P.E."/>
            <person name="Rose J.K.C."/>
            <person name="Tang K."/>
        </authorList>
    </citation>
    <scope>NUCLEOTIDE SEQUENCE [LARGE SCALE GENOMIC DNA]</scope>
    <source>
        <strain evidence="4">cv. Huhao1</strain>
        <tissue evidence="3">Leaf</tissue>
    </source>
</reference>
<sequence>MSTPNTRGVKLSEASKKRGKKFTTGASVVKGPTEKDQIDVQGDIAYGIVEFITHTWPDLGNQSYQGSEQELALRQDAYKTPVVAEIHSSHVAFGTMGYGGNNMFFRATTPASREKNYIERFGITQSTHAEEDEKKNARLSKFGSSSTGDPLEEEKRKQGKTLKKGQFVRVDKKYLNSINVSNSHDYGSTMHDMIQPSLNRRDRGEVKTQMTIFSSEDEEEFDNEAAIVHTVLTDSEVSDCPICPNQLFTPRSSPGGLQGIKS</sequence>
<dbReference type="EMBL" id="PKPP01008232">
    <property type="protein sequence ID" value="PWA51244.1"/>
    <property type="molecule type" value="Genomic_DNA"/>
</dbReference>
<accession>A0A2U1LQI7</accession>
<evidence type="ECO:0000313" key="4">
    <source>
        <dbReference type="Proteomes" id="UP000245207"/>
    </source>
</evidence>
<feature type="region of interest" description="Disordered" evidence="1">
    <location>
        <begin position="124"/>
        <end position="163"/>
    </location>
</feature>
<comment type="caution">
    <text evidence="3">The sequence shown here is derived from an EMBL/GenBank/DDBJ whole genome shotgun (WGS) entry which is preliminary data.</text>
</comment>
<keyword evidence="4" id="KW-1185">Reference proteome</keyword>
<feature type="domain" description="SUI1" evidence="2">
    <location>
        <begin position="8"/>
        <end position="56"/>
    </location>
</feature>
<dbReference type="InterPro" id="IPR036877">
    <property type="entry name" value="SUI1_dom_sf"/>
</dbReference>
<dbReference type="PANTHER" id="PTHR12789">
    <property type="entry name" value="DENSITY-REGULATED PROTEIN HOMOLOG"/>
    <property type="match status" value="1"/>
</dbReference>
<dbReference type="GO" id="GO:0002188">
    <property type="term" value="P:translation reinitiation"/>
    <property type="evidence" value="ECO:0007669"/>
    <property type="project" value="TreeGrafter"/>
</dbReference>
<dbReference type="Proteomes" id="UP000245207">
    <property type="component" value="Unassembled WGS sequence"/>
</dbReference>
<dbReference type="InterPro" id="IPR050318">
    <property type="entry name" value="DENR/SUI1_TIF"/>
</dbReference>
<proteinExistence type="predicted"/>
<dbReference type="Pfam" id="PF01253">
    <property type="entry name" value="SUI1"/>
    <property type="match status" value="1"/>
</dbReference>
<dbReference type="GO" id="GO:0001731">
    <property type="term" value="P:formation of translation preinitiation complex"/>
    <property type="evidence" value="ECO:0007669"/>
    <property type="project" value="TreeGrafter"/>
</dbReference>
<dbReference type="Gene3D" id="3.30.780.10">
    <property type="entry name" value="SUI1-like domain"/>
    <property type="match status" value="1"/>
</dbReference>
<organism evidence="3 4">
    <name type="scientific">Artemisia annua</name>
    <name type="common">Sweet wormwood</name>
    <dbReference type="NCBI Taxonomy" id="35608"/>
    <lineage>
        <taxon>Eukaryota</taxon>
        <taxon>Viridiplantae</taxon>
        <taxon>Streptophyta</taxon>
        <taxon>Embryophyta</taxon>
        <taxon>Tracheophyta</taxon>
        <taxon>Spermatophyta</taxon>
        <taxon>Magnoliopsida</taxon>
        <taxon>eudicotyledons</taxon>
        <taxon>Gunneridae</taxon>
        <taxon>Pentapetalae</taxon>
        <taxon>asterids</taxon>
        <taxon>campanulids</taxon>
        <taxon>Asterales</taxon>
        <taxon>Asteraceae</taxon>
        <taxon>Asteroideae</taxon>
        <taxon>Anthemideae</taxon>
        <taxon>Artemisiinae</taxon>
        <taxon>Artemisia</taxon>
    </lineage>
</organism>
<feature type="region of interest" description="Disordered" evidence="1">
    <location>
        <begin position="1"/>
        <end position="27"/>
    </location>
</feature>
<dbReference type="SUPFAM" id="SSF55159">
    <property type="entry name" value="eIF1-like"/>
    <property type="match status" value="1"/>
</dbReference>
<dbReference type="GO" id="GO:0003743">
    <property type="term" value="F:translation initiation factor activity"/>
    <property type="evidence" value="ECO:0007669"/>
    <property type="project" value="InterPro"/>
</dbReference>
<name>A0A2U1LQI7_ARTAN</name>
<dbReference type="InterPro" id="IPR001950">
    <property type="entry name" value="SUI1"/>
</dbReference>
<evidence type="ECO:0000256" key="1">
    <source>
        <dbReference type="SAM" id="MobiDB-lite"/>
    </source>
</evidence>
<evidence type="ECO:0000313" key="3">
    <source>
        <dbReference type="EMBL" id="PWA51244.1"/>
    </source>
</evidence>
<dbReference type="PROSITE" id="PS50296">
    <property type="entry name" value="SUI1"/>
    <property type="match status" value="1"/>
</dbReference>